<gene>
    <name evidence="2" type="ORF">GCM10022246_13320</name>
</gene>
<dbReference type="Proteomes" id="UP001501081">
    <property type="component" value="Unassembled WGS sequence"/>
</dbReference>
<proteinExistence type="predicted"/>
<keyword evidence="3" id="KW-1185">Reference proteome</keyword>
<evidence type="ECO:0000313" key="3">
    <source>
        <dbReference type="Proteomes" id="UP001501081"/>
    </source>
</evidence>
<evidence type="ECO:0000313" key="2">
    <source>
        <dbReference type="EMBL" id="GAA3961452.1"/>
    </source>
</evidence>
<comment type="caution">
    <text evidence="2">The sequence shown here is derived from an EMBL/GenBank/DDBJ whole genome shotgun (WGS) entry which is preliminary data.</text>
</comment>
<sequence>MTTPATAFPLLVTTPLTNPSTENKDDGNDFKLMNNAEVNKLDFCINDLLFI</sequence>
<protein>
    <submittedName>
        <fullName evidence="2">Uncharacterized protein</fullName>
    </submittedName>
</protein>
<evidence type="ECO:0000256" key="1">
    <source>
        <dbReference type="SAM" id="MobiDB-lite"/>
    </source>
</evidence>
<organism evidence="2 3">
    <name type="scientific">Pedobacter ginsengiterrae</name>
    <dbReference type="NCBI Taxonomy" id="871696"/>
    <lineage>
        <taxon>Bacteria</taxon>
        <taxon>Pseudomonadati</taxon>
        <taxon>Bacteroidota</taxon>
        <taxon>Sphingobacteriia</taxon>
        <taxon>Sphingobacteriales</taxon>
        <taxon>Sphingobacteriaceae</taxon>
        <taxon>Pedobacter</taxon>
    </lineage>
</organism>
<dbReference type="EMBL" id="BAABAK010000005">
    <property type="protein sequence ID" value="GAA3961452.1"/>
    <property type="molecule type" value="Genomic_DNA"/>
</dbReference>
<name>A0ABP7P8K3_9SPHI</name>
<reference evidence="3" key="1">
    <citation type="journal article" date="2019" name="Int. J. Syst. Evol. Microbiol.">
        <title>The Global Catalogue of Microorganisms (GCM) 10K type strain sequencing project: providing services to taxonomists for standard genome sequencing and annotation.</title>
        <authorList>
            <consortium name="The Broad Institute Genomics Platform"/>
            <consortium name="The Broad Institute Genome Sequencing Center for Infectious Disease"/>
            <person name="Wu L."/>
            <person name="Ma J."/>
        </authorList>
    </citation>
    <scope>NUCLEOTIDE SEQUENCE [LARGE SCALE GENOMIC DNA]</scope>
    <source>
        <strain evidence="3">JCM 17338</strain>
    </source>
</reference>
<feature type="region of interest" description="Disordered" evidence="1">
    <location>
        <begin position="1"/>
        <end position="29"/>
    </location>
</feature>
<accession>A0ABP7P8K3</accession>